<dbReference type="AlphaFoldDB" id="A0A6A3NRZ0"/>
<dbReference type="OrthoDB" id="10269021at2759"/>
<reference evidence="5 7" key="1">
    <citation type="submission" date="2018-09" db="EMBL/GenBank/DDBJ databases">
        <title>Genomic investigation of the strawberry pathogen Phytophthora fragariae indicates pathogenicity is determined by transcriptional variation in three key races.</title>
        <authorList>
            <person name="Adams T.M."/>
            <person name="Armitage A.D."/>
            <person name="Sobczyk M.K."/>
            <person name="Bates H.J."/>
            <person name="Dunwell J.M."/>
            <person name="Nellist C.F."/>
            <person name="Harrison R.J."/>
        </authorList>
    </citation>
    <scope>NUCLEOTIDE SEQUENCE [LARGE SCALE GENOMIC DNA]</scope>
    <source>
        <strain evidence="3 5">SCRP249</strain>
        <strain evidence="2 7">SCRP324</strain>
        <strain evidence="4 6">SCRP333</strain>
    </source>
</reference>
<keyword evidence="1" id="KW-0732">Signal</keyword>
<evidence type="ECO:0008006" key="8">
    <source>
        <dbReference type="Google" id="ProtNLM"/>
    </source>
</evidence>
<name>A0A6A3NRZ0_9STRA</name>
<accession>A0A6A3NRZ0</accession>
<evidence type="ECO:0000256" key="1">
    <source>
        <dbReference type="SAM" id="SignalP"/>
    </source>
</evidence>
<dbReference type="EMBL" id="QXFV01000077">
    <property type="protein sequence ID" value="KAE9050537.1"/>
    <property type="molecule type" value="Genomic_DNA"/>
</dbReference>
<feature type="chain" id="PRO_5036165405" description="Secreted protein" evidence="1">
    <location>
        <begin position="24"/>
        <end position="82"/>
    </location>
</feature>
<evidence type="ECO:0000313" key="7">
    <source>
        <dbReference type="Proteomes" id="UP000435112"/>
    </source>
</evidence>
<proteinExistence type="predicted"/>
<dbReference type="EMBL" id="QXFT01000080">
    <property type="protein sequence ID" value="KAE9356051.1"/>
    <property type="molecule type" value="Genomic_DNA"/>
</dbReference>
<evidence type="ECO:0000313" key="5">
    <source>
        <dbReference type="Proteomes" id="UP000429607"/>
    </source>
</evidence>
<evidence type="ECO:0000313" key="2">
    <source>
        <dbReference type="EMBL" id="KAE9045343.1"/>
    </source>
</evidence>
<comment type="caution">
    <text evidence="2">The sequence shown here is derived from an EMBL/GenBank/DDBJ whole genome shotgun (WGS) entry which is preliminary data.</text>
</comment>
<feature type="signal peptide" evidence="1">
    <location>
        <begin position="1"/>
        <end position="23"/>
    </location>
</feature>
<keyword evidence="6" id="KW-1185">Reference proteome</keyword>
<evidence type="ECO:0000313" key="4">
    <source>
        <dbReference type="EMBL" id="KAE9356051.1"/>
    </source>
</evidence>
<dbReference type="Proteomes" id="UP000435112">
    <property type="component" value="Unassembled WGS sequence"/>
</dbReference>
<dbReference type="EMBL" id="QXFU01000075">
    <property type="protein sequence ID" value="KAE9045343.1"/>
    <property type="molecule type" value="Genomic_DNA"/>
</dbReference>
<gene>
    <name evidence="3" type="ORF">PR001_g2299</name>
    <name evidence="2" type="ORF">PR002_g2271</name>
    <name evidence="4" type="ORF">PR003_g2530</name>
</gene>
<evidence type="ECO:0000313" key="3">
    <source>
        <dbReference type="EMBL" id="KAE9050537.1"/>
    </source>
</evidence>
<dbReference type="Proteomes" id="UP000429607">
    <property type="component" value="Unassembled WGS sequence"/>
</dbReference>
<dbReference type="Proteomes" id="UP000434957">
    <property type="component" value="Unassembled WGS sequence"/>
</dbReference>
<sequence length="82" mass="9402">MDLHCHMTLIRIIMQIQHVLVGALEECVWQSYTNDSAEPLRIGRPTTGPWALIASATSSARLCFFLRWLRLNRRHGWGVSDP</sequence>
<protein>
    <recommendedName>
        <fullName evidence="8">Secreted protein</fullName>
    </recommendedName>
</protein>
<evidence type="ECO:0000313" key="6">
    <source>
        <dbReference type="Proteomes" id="UP000434957"/>
    </source>
</evidence>
<organism evidence="2 7">
    <name type="scientific">Phytophthora rubi</name>
    <dbReference type="NCBI Taxonomy" id="129364"/>
    <lineage>
        <taxon>Eukaryota</taxon>
        <taxon>Sar</taxon>
        <taxon>Stramenopiles</taxon>
        <taxon>Oomycota</taxon>
        <taxon>Peronosporomycetes</taxon>
        <taxon>Peronosporales</taxon>
        <taxon>Peronosporaceae</taxon>
        <taxon>Phytophthora</taxon>
    </lineage>
</organism>